<dbReference type="KEGG" id="vg:65099377"/>
<dbReference type="Proteomes" id="UP000134372">
    <property type="component" value="Segment"/>
</dbReference>
<reference evidence="1 2" key="1">
    <citation type="journal article" date="2013" name="J. Virol.">
        <title>Next-Generation Sequence Analysis of the Genome of RFHVMn, the Macaque Homolog of Kaposi's Sarcoma (KS)-Associated Herpesvirus, from a KS-Like Tumor of a Pig-Tailed Macaque.</title>
        <authorList>
            <person name="Bruce A.G."/>
            <person name="Ryan J.T."/>
            <person name="Thomas M.J."/>
            <person name="Peng X."/>
            <person name="Grundhoff A."/>
            <person name="Tsai C.C."/>
            <person name="Rose T.M."/>
        </authorList>
    </citation>
    <scope>NUCLEOTIDE SEQUENCE [LARGE SCALE GENOMIC DNA]</scope>
    <source>
        <strain evidence="1">RFHVMnM78114</strain>
    </source>
</reference>
<dbReference type="GeneID" id="65099377"/>
<evidence type="ECO:0000313" key="2">
    <source>
        <dbReference type="Proteomes" id="UP000134372"/>
    </source>
</evidence>
<protein>
    <submittedName>
        <fullName evidence="1">ORF27</fullName>
    </submittedName>
</protein>
<name>U5NID2_9GAMA</name>
<dbReference type="EMBL" id="KF703446">
    <property type="protein sequence ID" value="AGY30710.1"/>
    <property type="molecule type" value="Genomic_DNA"/>
</dbReference>
<organism evidence="1 2">
    <name type="scientific">Retroperitoneal fibromatosis-associated herpesvirus</name>
    <dbReference type="NCBI Taxonomy" id="111469"/>
    <lineage>
        <taxon>Viruses</taxon>
        <taxon>Duplodnaviria</taxon>
        <taxon>Heunggongvirae</taxon>
        <taxon>Peploviricota</taxon>
        <taxon>Herviviricetes</taxon>
        <taxon>Herpesvirales</taxon>
        <taxon>Orthoherpesviridae</taxon>
        <taxon>Gammaherpesvirinae</taxon>
        <taxon>Rhadinovirus</taxon>
        <taxon>Rhadinovirus macacinegamma8</taxon>
        <taxon>Macacine gammaherpesvirus 8</taxon>
    </lineage>
</organism>
<sequence length="293" mass="32607">MIGQEIMVLSRADDGTLCEITVEAGRRKTTIYRRDASDWIPETAAMKDAFHSHGLCTMMRAIRRGNMSLDAHNAFRLLLFGYCYLQHLCYLLILLWPLNPHWPPVSSSAWLLKPAIAPVALLPAPARVIRGCQDEDFCRLVSVLPVINTTYGPIYPNFTRGPDGVPTDYRQALRRVASLLANQSCTEISLDSGTANDTALRDLREAVGLWIYAFDQRCHPEVVTAATGFIDPNEYGGVVAQVRTFLKPVPCDLSWEDVYNSTYHDQFGPGRGCGGGEEVTGPWAIRVSYVEIK</sequence>
<dbReference type="RefSeq" id="YP_010084391.1">
    <property type="nucleotide sequence ID" value="NC_055135.1"/>
</dbReference>
<evidence type="ECO:0000313" key="1">
    <source>
        <dbReference type="EMBL" id="AGY30710.1"/>
    </source>
</evidence>
<dbReference type="Pfam" id="PF25730">
    <property type="entry name" value="Herpes_BDLF2"/>
    <property type="match status" value="1"/>
</dbReference>
<dbReference type="InterPro" id="IPR057861">
    <property type="entry name" value="BDLF2/ORF27-like"/>
</dbReference>
<proteinExistence type="predicted"/>
<accession>U5NID2</accession>
<keyword evidence="2" id="KW-1185">Reference proteome</keyword>